<dbReference type="AlphaFoldDB" id="A0A2S3H8F6"/>
<proteinExistence type="predicted"/>
<sequence length="53" mass="5351">MKLVPAASVGASPSSSAAASPSADMLKTRAESSHEDCLPEMQRNCLLAGDGTC</sequence>
<reference evidence="2" key="1">
    <citation type="submission" date="2018-04" db="EMBL/GenBank/DDBJ databases">
        <title>WGS assembly of Panicum hallii.</title>
        <authorList>
            <person name="Lovell J."/>
            <person name="Jenkins J."/>
            <person name="Lowry D."/>
            <person name="Mamidi S."/>
            <person name="Sreedasyam A."/>
            <person name="Weng X."/>
            <person name="Barry K."/>
            <person name="Bonette J."/>
            <person name="Campitelli B."/>
            <person name="Daum C."/>
            <person name="Gordon S."/>
            <person name="Gould B."/>
            <person name="Lipzen A."/>
            <person name="Macqueen A."/>
            <person name="Palacio-Mejia J."/>
            <person name="Plott C."/>
            <person name="Shakirov E."/>
            <person name="Shu S."/>
            <person name="Yoshinaga Y."/>
            <person name="Zane M."/>
            <person name="Rokhsar D."/>
            <person name="Grimwood J."/>
            <person name="Schmutz J."/>
            <person name="Juenger T."/>
        </authorList>
    </citation>
    <scope>NUCLEOTIDE SEQUENCE [LARGE SCALE GENOMIC DNA]</scope>
    <source>
        <strain evidence="2">FIL2</strain>
    </source>
</reference>
<feature type="compositionally biased region" description="Low complexity" evidence="1">
    <location>
        <begin position="1"/>
        <end position="23"/>
    </location>
</feature>
<accession>A0A2S3H8F6</accession>
<protein>
    <submittedName>
        <fullName evidence="2">Uncharacterized protein</fullName>
    </submittedName>
</protein>
<dbReference type="Proteomes" id="UP000243499">
    <property type="component" value="Chromosome 3"/>
</dbReference>
<evidence type="ECO:0000256" key="1">
    <source>
        <dbReference type="SAM" id="MobiDB-lite"/>
    </source>
</evidence>
<feature type="compositionally biased region" description="Basic and acidic residues" evidence="1">
    <location>
        <begin position="26"/>
        <end position="35"/>
    </location>
</feature>
<feature type="region of interest" description="Disordered" evidence="1">
    <location>
        <begin position="1"/>
        <end position="35"/>
    </location>
</feature>
<gene>
    <name evidence="2" type="ORF">PAHAL_3G133300</name>
</gene>
<evidence type="ECO:0000313" key="2">
    <source>
        <dbReference type="EMBL" id="PAN17466.1"/>
    </source>
</evidence>
<name>A0A2S3H8F6_9POAL</name>
<organism evidence="2">
    <name type="scientific">Panicum hallii</name>
    <dbReference type="NCBI Taxonomy" id="206008"/>
    <lineage>
        <taxon>Eukaryota</taxon>
        <taxon>Viridiplantae</taxon>
        <taxon>Streptophyta</taxon>
        <taxon>Embryophyta</taxon>
        <taxon>Tracheophyta</taxon>
        <taxon>Spermatophyta</taxon>
        <taxon>Magnoliopsida</taxon>
        <taxon>Liliopsida</taxon>
        <taxon>Poales</taxon>
        <taxon>Poaceae</taxon>
        <taxon>PACMAD clade</taxon>
        <taxon>Panicoideae</taxon>
        <taxon>Panicodae</taxon>
        <taxon>Paniceae</taxon>
        <taxon>Panicinae</taxon>
        <taxon>Panicum</taxon>
        <taxon>Panicum sect. Panicum</taxon>
    </lineage>
</organism>
<dbReference type="Gramene" id="PAN17466">
    <property type="protein sequence ID" value="PAN17466"/>
    <property type="gene ID" value="PAHAL_3G133300"/>
</dbReference>
<dbReference type="EMBL" id="CM008048">
    <property type="protein sequence ID" value="PAN17466.1"/>
    <property type="molecule type" value="Genomic_DNA"/>
</dbReference>